<feature type="binding site" evidence="5">
    <location>
        <begin position="84"/>
        <end position="91"/>
    </location>
    <ligand>
        <name>ATP</name>
        <dbReference type="ChEBI" id="CHEBI:30616"/>
    </ligand>
</feature>
<dbReference type="EMBL" id="JAGKHQ010000017">
    <property type="protein sequence ID" value="KAG7488909.1"/>
    <property type="molecule type" value="Genomic_DNA"/>
</dbReference>
<feature type="region of interest" description="Disordered" evidence="7">
    <location>
        <begin position="1202"/>
        <end position="1234"/>
    </location>
</feature>
<feature type="coiled-coil region" evidence="6">
    <location>
        <begin position="416"/>
        <end position="523"/>
    </location>
</feature>
<dbReference type="Proteomes" id="UP000693946">
    <property type="component" value="Linkage Group LG5"/>
</dbReference>
<keyword evidence="4" id="KW-0206">Cytoskeleton</keyword>
<feature type="domain" description="Kinesin motor" evidence="8">
    <location>
        <begin position="5"/>
        <end position="339"/>
    </location>
</feature>
<evidence type="ECO:0000256" key="7">
    <source>
        <dbReference type="SAM" id="MobiDB-lite"/>
    </source>
</evidence>
<organism evidence="9 10">
    <name type="scientific">Solea senegalensis</name>
    <name type="common">Senegalese sole</name>
    <dbReference type="NCBI Taxonomy" id="28829"/>
    <lineage>
        <taxon>Eukaryota</taxon>
        <taxon>Metazoa</taxon>
        <taxon>Chordata</taxon>
        <taxon>Craniata</taxon>
        <taxon>Vertebrata</taxon>
        <taxon>Euteleostomi</taxon>
        <taxon>Actinopterygii</taxon>
        <taxon>Neopterygii</taxon>
        <taxon>Teleostei</taxon>
        <taxon>Neoteleostei</taxon>
        <taxon>Acanthomorphata</taxon>
        <taxon>Carangaria</taxon>
        <taxon>Pleuronectiformes</taxon>
        <taxon>Pleuronectoidei</taxon>
        <taxon>Soleidae</taxon>
        <taxon>Solea</taxon>
    </lineage>
</organism>
<keyword evidence="3 5" id="KW-0067">ATP-binding</keyword>
<feature type="region of interest" description="Disordered" evidence="7">
    <location>
        <begin position="614"/>
        <end position="634"/>
    </location>
</feature>
<dbReference type="GO" id="GO:0051231">
    <property type="term" value="P:spindle elongation"/>
    <property type="evidence" value="ECO:0007669"/>
    <property type="project" value="TreeGrafter"/>
</dbReference>
<dbReference type="Pfam" id="PF00225">
    <property type="entry name" value="Kinesin"/>
    <property type="match status" value="1"/>
</dbReference>
<evidence type="ECO:0000256" key="1">
    <source>
        <dbReference type="ARBA" id="ARBA00004245"/>
    </source>
</evidence>
<evidence type="ECO:0000256" key="5">
    <source>
        <dbReference type="PROSITE-ProRule" id="PRU00283"/>
    </source>
</evidence>
<feature type="region of interest" description="Disordered" evidence="7">
    <location>
        <begin position="537"/>
        <end position="581"/>
    </location>
</feature>
<dbReference type="InterPro" id="IPR027640">
    <property type="entry name" value="Kinesin-like_fam"/>
</dbReference>
<feature type="coiled-coil region" evidence="6">
    <location>
        <begin position="358"/>
        <end position="385"/>
    </location>
</feature>
<feature type="compositionally biased region" description="Basic and acidic residues" evidence="7">
    <location>
        <begin position="1224"/>
        <end position="1234"/>
    </location>
</feature>
<comment type="subcellular location">
    <subcellularLocation>
        <location evidence="1">Cytoplasm</location>
        <location evidence="1">Cytoskeleton</location>
    </subcellularLocation>
</comment>
<dbReference type="PANTHER" id="PTHR47969">
    <property type="entry name" value="CHROMOSOME-ASSOCIATED KINESIN KIF4A-RELATED"/>
    <property type="match status" value="1"/>
</dbReference>
<dbReference type="PANTHER" id="PTHR47969:SF25">
    <property type="entry name" value="KINESIN MOTOR DOMAIN-CONTAINING PROTEIN"/>
    <property type="match status" value="1"/>
</dbReference>
<evidence type="ECO:0000256" key="6">
    <source>
        <dbReference type="SAM" id="Coils"/>
    </source>
</evidence>
<accession>A0AAV6QFN9</accession>
<feature type="region of interest" description="Disordered" evidence="7">
    <location>
        <begin position="1060"/>
        <end position="1103"/>
    </location>
</feature>
<dbReference type="GO" id="GO:0007052">
    <property type="term" value="P:mitotic spindle organization"/>
    <property type="evidence" value="ECO:0007669"/>
    <property type="project" value="TreeGrafter"/>
</dbReference>
<dbReference type="SMART" id="SM00129">
    <property type="entry name" value="KISc"/>
    <property type="match status" value="1"/>
</dbReference>
<evidence type="ECO:0000313" key="10">
    <source>
        <dbReference type="Proteomes" id="UP000693946"/>
    </source>
</evidence>
<dbReference type="GO" id="GO:0007018">
    <property type="term" value="P:microtubule-based movement"/>
    <property type="evidence" value="ECO:0007669"/>
    <property type="project" value="InterPro"/>
</dbReference>
<gene>
    <name evidence="9" type="ORF">JOB18_001032</name>
</gene>
<evidence type="ECO:0000259" key="8">
    <source>
        <dbReference type="PROSITE" id="PS50067"/>
    </source>
</evidence>
<feature type="compositionally biased region" description="Polar residues" evidence="7">
    <location>
        <begin position="1087"/>
        <end position="1103"/>
    </location>
</feature>
<dbReference type="AlphaFoldDB" id="A0AAV6QFN9"/>
<keyword evidence="10" id="KW-1185">Reference proteome</keyword>
<evidence type="ECO:0000313" key="9">
    <source>
        <dbReference type="EMBL" id="KAG7488909.1"/>
    </source>
</evidence>
<dbReference type="GO" id="GO:0005524">
    <property type="term" value="F:ATP binding"/>
    <property type="evidence" value="ECO:0007669"/>
    <property type="project" value="UniProtKB-UniRule"/>
</dbReference>
<dbReference type="GO" id="GO:0005875">
    <property type="term" value="C:microtubule associated complex"/>
    <property type="evidence" value="ECO:0007669"/>
    <property type="project" value="TreeGrafter"/>
</dbReference>
<keyword evidence="2 5" id="KW-0547">Nucleotide-binding</keyword>
<dbReference type="GO" id="GO:0008017">
    <property type="term" value="F:microtubule binding"/>
    <property type="evidence" value="ECO:0007669"/>
    <property type="project" value="InterPro"/>
</dbReference>
<evidence type="ECO:0000256" key="4">
    <source>
        <dbReference type="ARBA" id="ARBA00023212"/>
    </source>
</evidence>
<keyword evidence="6" id="KW-0175">Coiled coil</keyword>
<dbReference type="PROSITE" id="PS00411">
    <property type="entry name" value="KINESIN_MOTOR_1"/>
    <property type="match status" value="1"/>
</dbReference>
<dbReference type="GO" id="GO:0003777">
    <property type="term" value="F:microtubule motor activity"/>
    <property type="evidence" value="ECO:0007669"/>
    <property type="project" value="InterPro"/>
</dbReference>
<comment type="caution">
    <text evidence="9">The sequence shown here is derived from an EMBL/GenBank/DDBJ whole genome shotgun (WGS) entry which is preliminary data.</text>
</comment>
<dbReference type="InterPro" id="IPR019821">
    <property type="entry name" value="Kinesin_motor_CS"/>
</dbReference>
<evidence type="ECO:0000256" key="3">
    <source>
        <dbReference type="ARBA" id="ARBA00022840"/>
    </source>
</evidence>
<dbReference type="InterPro" id="IPR001752">
    <property type="entry name" value="Kinesin_motor_dom"/>
</dbReference>
<dbReference type="PROSITE" id="PS50067">
    <property type="entry name" value="KINESIN_MOTOR_2"/>
    <property type="match status" value="1"/>
</dbReference>
<sequence>MSEVFVRVAVRIRPLLPKEKLHKHQECVQLVPGSSQVMFGSDRLFSFDHGFGPTVGQDEVYTSCVQPLVQYLVTGYNATIFCYGQTGSGKTYTLEGGSVDEDGGIIDRVAHDLFLSLEEKKKNKSSDGLEATVSVSCMELYREELRDLLEQPNVHKVFHIREDDKGNTVVMGAREMVVTSAEELLSILQTGRTLRHIASTGMNERSSRSHTIITLKVAQCCHSDNSPLKSVRTSKLCLVDLAGSERAGKTGNTGVRFQESVRINTGLLALSKVISALSEQGRTGQSQHIPYRDAKITRLLRDALGGTAHTLMVVCVSPSHHSADETLGALQFATKARHIRNSPRATCTEVKSCSVARLAELEFEVQTLRELLKEKEMEMQKERAGGRGLEEESLRLYKVLSQEAAALLADISPSLSDSLRQRLQEWQERLAVVNNTHQIDNKDDSQRDGDQPDHVTVLKLREELNKCQEVLDRQEQLLEQKDAELRQRRKDAKKHLQDSKFNLEALEQEKKRNRLQTEQLVEQQLLNDRLRKDIMTSQSAAAGATVEAEDSEKSRKRPHSVPLIRDNSGDQQPRKIHTSPPTYSLERVMAAFKVQRKRLLAELDEKDEVIRPFVRQQAESKPGVQGNSEEDGDRVKNMAFNRSLTRTWTVSQKNRNPSVQSLGLTGTEGNLARLQPSVTQRIIQDLSVNIHMKEELITELDKTDKTFQAVDRHGRTSGDDGDPGLLGELFMQNQKIRKDQYRSLQHMRQERDQLQFSLRLRRQKTDLEDLSQSEVPESSWLEQQEEQVLQRRAELLDLQEELRSREEVVLRREACLQEKNKLEVKILRSSQALSQNLLRVSMQLKSVEEHLQSSTNGGVTTEELEKERDMLKKRKDTLDAQLKGNRVLTAEEEYHLLQLDEAIEALDGALEFKNHFIEDKQNKLLVSESSRVCDVIRKLKELSPPEASELLVKYFNKVVCLREKEHHSRLHSEELELRVGELEAALGDMEATMQHLALEADRRFINQCKDYQRNIELVSLKLQEESSGQQQEAFPERLQHLEKELFFYKSYSRQLKQKLKALGSGAQQPDNQVSHEQEHRQTHSRQKQANTNINTEKVQTQKHVATTHTKIYTKQTDHMIQNDSPVKRCVQQTSCPSLSSDLQAHNSTNMSEYNLIQTCTQSQGRNVRMTGECGQSLAMTPVRLCRRKLRQISATDLQVSGFSTGRHKSDVDKSTESILEDSLELQRKPDNPTF</sequence>
<evidence type="ECO:0000256" key="2">
    <source>
        <dbReference type="ARBA" id="ARBA00022741"/>
    </source>
</evidence>
<comment type="similarity">
    <text evidence="5">Belongs to the TRAFAC class myosin-kinesin ATPase superfamily. Kinesin family.</text>
</comment>
<name>A0AAV6QFN9_SOLSE</name>
<reference evidence="9 10" key="1">
    <citation type="journal article" date="2021" name="Sci. Rep.">
        <title>Chromosome anchoring in Senegalese sole (Solea senegalensis) reveals sex-associated markers and genome rearrangements in flatfish.</title>
        <authorList>
            <person name="Guerrero-Cozar I."/>
            <person name="Gomez-Garrido J."/>
            <person name="Berbel C."/>
            <person name="Martinez-Blanch J.F."/>
            <person name="Alioto T."/>
            <person name="Claros M.G."/>
            <person name="Gagnaire P.A."/>
            <person name="Manchado M."/>
        </authorList>
    </citation>
    <scope>NUCLEOTIDE SEQUENCE [LARGE SCALE GENOMIC DNA]</scope>
    <source>
        <strain evidence="9">Sse05_10M</strain>
    </source>
</reference>
<protein>
    <submittedName>
        <fullName evidence="9">Kinesin KIF27</fullName>
    </submittedName>
</protein>
<keyword evidence="4" id="KW-0963">Cytoplasm</keyword>
<keyword evidence="5" id="KW-0505">Motor protein</keyword>
<proteinExistence type="inferred from homology"/>